<dbReference type="PANTHER" id="PTHR22605:SF1">
    <property type="entry name" value="RZ-TYPE DOMAIN-CONTAINING PROTEIN"/>
    <property type="match status" value="1"/>
</dbReference>
<dbReference type="InterPro" id="IPR003593">
    <property type="entry name" value="AAA+_ATPase"/>
</dbReference>
<reference evidence="3" key="1">
    <citation type="submission" date="2021-02" db="EMBL/GenBank/DDBJ databases">
        <authorList>
            <person name="Nowell W R."/>
        </authorList>
    </citation>
    <scope>NUCLEOTIDE SEQUENCE</scope>
</reference>
<feature type="compositionally biased region" description="Acidic residues" evidence="1">
    <location>
        <begin position="1724"/>
        <end position="1745"/>
    </location>
</feature>
<dbReference type="GO" id="GO:0016887">
    <property type="term" value="F:ATP hydrolysis activity"/>
    <property type="evidence" value="ECO:0007669"/>
    <property type="project" value="InterPro"/>
</dbReference>
<name>A0A814UJL9_ADIRI</name>
<sequence length="7251" mass="848440">MEQLHGPFEQIDKFRQLLLKHLGREFKDSNGGNPSFDLKDRDIIQQLNIMEHIAFISIDGQEALAKLFAMCKLTFQSFESADKPNYLNWKKLLTMIMEWKLSLKDFVSKYITYQSVFAAYPLDASAFVYLMQMLPSKDNQPMPFETSRDMLNKLVIDYGVFFEEYHFLFEENVKSRFYNNAYITSLLPVLRQFDITLLKYLRTYMSNTSFPTIWSMVLYFSQNHALEGTLENALTMNLQLQIRKISITITEFKNLFKDTKESAQLIKGRNRMRLSRILQRISHVYLYKYLYLEHQSHLLFEWDAKEFLSVLTQLSWALDYKDESCLFVLKHLLFRVNDFTNNKHEKLKHLFQRISNLNEGLCATARPEKIIKDDWLIDYTYDTLCDWLQLTQRDYQSLCESHQNNKWLLYIWSKLVSLSMSNLIANDCEYFILEQLNKWMVTIQHEKYQDTDPLTVTFVYSVFESLIYKQIKSLILLPNIQTIISYIMDAGNANSRWITSKNMVEEFVETVKQLIRNVLLLEGANTTYRQLSKPSIIYCFIQYVDFKTILSRAEPLNYKFPLTAPHINMIMDKHNPSDIDVSTIESEEDFVRFIKQTNVWLDWFEKFVDIFLYIVEWMKSYKMEKADELYREMYSMRSGSALTLFRTSSLIRELLKIFEPLTCLPRLCDLFNCTQSFEIIITGILSTPNQSESFMDEIKRFRSDFKIQANTADEKLLYIDERRHVHWSVACEQTLHNVTVEFQLDGYINEIFQFYSAPVLSPYEGILRGEFKTQRNGQLRIKATNKNQKTQHTLRYQIKSSPLSTCHLFHGIFDNHFRKYFKSLTTTIRKNDLIQLIGEVFSFIDRLLDGTISLAEMNELRTVFHDKNINVRSEIQKLSENLLAATQSLNSNTTTTSKTLSNEKTELVCEWVQTYQYYTHLNIITDCVEKFHIISTENNDQSMHHLQNLTMDNSRLLREISNTYRDIYGCFKKLSNEHLQLIKTVVACPNVVTMIKKSNFYSADGLRRFQELRDNLTTQFQFQERNNMILNSWIFTVTLCEPFVQNARNLEEFIDNLARLKSIDENSYEHIKIVNQNIETINLWLSAEDLTMLDNALIKMEHLYTTGIINIRLQRLVNKESHYDIDYFIDKTSEQTSKTNENHQLKQQESVKLTLSMTDIHDHRRQLTFGISDLADNMVYQTILLEEQLKLLQMVERVYSIHLKLEISGHPDFQCLERQYEIYDLYGHIKQILSSKKDQSDLQFQEQLTDLIVKRTKHFETVYKRLVGDYESWTEDLEKYRYENKLLTLFSNRQIMIMIILLTRSITNHSVQKTFLEKVILSKNRQINQEIQSKLVIRCLAHYLQSLRMKNCNLTEQRIIDEYQHYSIDPGAKTDISLKTLSAFLNKLCNNGNELLADNFNHTENQQYIVTLNSATQQQNSNEFDQDTYCILLNIFHDCLPASYQILWCSSASEYDIRLFFLRVQLFHTLTFVVMDTDKMHHRLRTILWQEQDLLISQDKPHAPIYYFTRELIINRKGLRPFYITPRHRDSSETHLQLIRLTETNKQVIPNIDIICGTAGIGKTHYIRSTYHDNDLSFISINEKLNLTPLIGSFLSLESNNFNSTPLIYLNISIHAPFDQLNRVLFLLLICGSLNDISTGLTFSLSMQHPWKFIIEVPFTNTCQMTPRKHFQQILPVLSVVSPKNFTEVTNESHPLYVGQEEELVARFLKAYDNQTIDRLSEPISDDEDAKPEDDPAVDFDPLTDDDESRQYIQGCLERYMYDLPRNKIFELSFIKFLYRRVRFFTGPYYRYNSSVPGLGSIAMSQMIEEAKYLTQVDFSSDDYHRTYLAYDPGFALHLLHNDWNTVPYSLKRLFHNIDPNIAIIKQGKNHYIECLAWLIGVQYDIFKSIMHEMKFIMTENFAYKLFHIHERKLTRLPMIIEGETGVGKTFLLNFYSLLLNARFSHGELHNDITPRIRERTSLWLRKDIIIEILEQNTNFLNAVFPVLASKLNLSDASQNELLIHIEDDEPDRDAVLAEIKEELQIFEYDYSQLKIIWKTLVITADNIDKDLSKQLVMALYEFVTSQLTNLPLIEASYPLRNLLKTNKVPTVDKSIEIFDEFVVHTQIKPVFYRLLLHPGIREETLMEYLSPIRELAVRVPNIELVVFFDEVNTSSCLSLFKEMFMDGTLHGKILPKNIFFTAAINPSIISDDIESFHLHRSDYLVYRLPESLENLKVIYGILNRNTLEDYVKQKISTFTISSVDNLHQLSSLEKYAQDMLLRSILNAQDFCEKRLGTYDLFSVQMKNVYILGHNSVSQREIQRCFNLIDFFWTLKYDKNNGEPNALRAIALSLALIYYFRLPTKEDNVHRNDTKTPSREELGELLDRTLPDFCRIVQNELEKFVNTENFSIPAGVAVNQAIREHIFAIVVSVVTRTPLCIIGAPGQSKTLSFQIVLQNLQGPQLSATSFCQRLPALDPFFSLGSKYTRKGLRPFYITPRHRDSSETHLQLIRLTETNKQVIPHIDIICGTAGIGKTHYIRSTYHENDLSFISINEKLNLTPLIGSFLSLESNNLNSTPLIYLNISIHAPFDQLNRVLFLLLICGSLNDISTGLTFSLSMQHPWKFIIEVPFTNTCRMTPRKHFQQILPVLSIVSPKNFTEVTNESHPLYVGQEEELVARFLKAYDDQTIDRLSEPISDNEDEDAKPEDDPAVDFDPLTDGDESRQYIHDCLEQHIYDLPRNKIFELSFIKFLYRRVRFFTGPYYRYNSSVPGLGSIAMSQMIEEAKYLTQVDFSSDDYHRTYLAYDPGFALHLLHNDWNTVPYSLRRLFRNIDPNIEIVKQGKNHYIECLAWLIGVQYDVFKSIMHEMKFIMTENFAYKLFHIHERKLTRLPMIIEGETGVGKTFLLKFYSLLLNARFSHGELHNDTTPRIRERTSLWLRKDIIIEILEQNTNFLTAVSSVLASKLGISDASQNELLIHIEDDEPDRDAVLAEIKEELQIFEYDYSQLKIIWKTLVTTADNIDRNLSKQLVMALYEFVTSQLTNLPLIEASYPLRNLLKTDKVPTVNKSIEIFDEFIVHTQIKPVFYRLLLHPGISEETLIEFLSPIRELAVRVPSIELVVFFDEVNTSSCLSLFKEMFMDGTLHGKILPKNIFFTAAINPSIISDDVESFRVHRSDYLVYRLPESLENLKVIYGILNRNTLEDYVKQKIGTFTIGSVDNLHQLSYLEKYAQDMLLRSILNAQDFCEKRLGHNSVSQREIQRCFNLIDFFWTLKYDKNNGEPDALRAITLSLALIYYFRLPTKEDNVHRNDTKTPSREELGELLDRTLPDFCRIVQNELEKFVNTENFSIPAGVAVNQAIREHIFAIVVSVVTRTPLCIIGAPGQSKTLSFQIVLQNLQGPQLSATSFCQRLPALDPFFSLGSKYTRSEDIAYVFDRAIEREEQYRKFRIDRRCMVFLDEASLPDEKKMILKVLHSYLDGCQVSFVAIANKSFDAANANRMICIYRSLPSQIEQQVLAYGCLGLPFCKKTSENRTQLDNIIMGLCDGYRQIILRDEIPKIFHDRDFIYMLRELRFELPAVISSNDDEIKLNRIEPNSLVHALEDNFNGINEMEFKSLIEIFFKEIQKQVLSFRLPTDRHGKKVYRDVPTILHESMKLDSKRRRLYGRYKLIIDESEDESAIHLLLQARILDLDPNRTTVFRMSDFIDDTDNELSHVELLSNIKLCMETGKTILMVNTNRIHDSLYDVFNQNFSIMATDDARKIFSKVSIGAKTIDVVVHENFQCIVHVKRSELKDIPPPFLSRFQKYSLSVKDFYRIRLYKLSKNDQDVLKYVANKTQSFIDHFGRQYFYGLNDTTLYSCLLSLIDMKNDAEYSLYPISHHQTQLTVQLNSFIEINHSNLEKSLFRIVIMKLIQLVSPEAMILKLRTFEESFSQWLSNVYFHQQEHFNIENFLQRLISHSSETMLNNDRYERKVSHITKVMIFTRTSSYMLSMDQRPKQNLTTGTNFCNDQDKILHNYSKFVDILNLSIIENSAQLQSKFDEFRHDHQKNVLIITINTNFDQQRLHIPYIRQLIDSTEYTCNSKATQERKHFLMLIHSPAHDLYHHSCFPSIFLHNWDFYFFDTCATGSAFYLQNLLHLLSPSSSGLNKELEKRQDTAFCDLNVLFEDCLWAFSSRIQIITPILPQNMFSNSWAQEFYQHETQTIQKVKCLRALLGESSELQRFIVNIYHQYLSKTKNSSAKIHDFIYQISKDILCGKRFESLVESIQMQTKYAFMNFVMNVFKVIVDNYGLETMQHLSTDKQTYGSLLHLIDFHSFATENDNDDMFTSQTAQGPIHFTANYSCIPQTPLFHLFHERISSHANAIKSTYIRRDHMVKSTEQRQESEDDVCDSSFKVTTNSNFSVENNNTPLTFERFRSELITSIKNDKILSDAVNSSTVHSYCQDLVSTSCSMIEHNFHYDRVQQQQTAEFISKWLSFIDHNDRQSHEYDTQKDIWLLGHIYTTFEYEKNIPPPFLSRFQKYSLSVKDFYRIRLYKLSKNDQDVLKYIANKTQSFIDHFGRQYFYGLNDNTLYSCLLSLIDMKNDAEYSLYPISHHQTQLTVQLNSFIEINHSNLEKSLFRIVIMKLIQLVSPEAMILKLRTFEENFAQWLSNVYFHQQEHFNIENFLQRLISHSSQTMVNNDRYERKVSFITKVMIFTRTSSYMLSMDQRPKQNLTIGTNFCNDQDKILHNYSKIIDILNLSIIENSAQLQNKFDEFRNNHQKNVLIITINTNFDQQRLHIPYIRQLIDSTEYTCNSKATQERKHFLMLIHSPAHDLYHHSCFPSIFLHNWDFYFFDTCATGSAFYLQNLLHLLSPSSELNKELEKRQDTAFCDLNVLFEDCLWAFSSRIQIITPILPKNMFSNAWAHEFYQHETQTIQKVKCLRALLGESSELQRFIVNIYHQHLSKTKNSSTKIHDFIYQISKDILCGKRFESLVESIQMQTKYAFMNFVMNVFKVIVNDYGLETMQHLSADKQTYGSLLHLIDFHSFATENDNDDMFTSQTTQGPIHFTTNYSCIPQTPLFHLFHERISSHANAIKSTYIRRDHMLKCTEQRQESEDDVCDSSFKVTTNSNFTIKNNNTPLTFERFRSELITSIKNDKILSEAVNSSTVHSYCQDLVSTSCSMIEHNFHYDRVQQQQTAEFISKWLSFIDHSDRQSNEYDTPKDIWLLGHIYTTFEYEKSDLLSMYTACRIMHHLELTQSSFTNVFAERSGDRSVLREAFFRSIFDQLWSSLCQSSSNTENHYHKWIFTYTFISKYYPSEKVLEGIPLIDIKCQIQLMNLAYLIFLNEKIPKPQKLVTNLLDKLQINTRSDCLVLLPKILEIIHEENLDNSTWMIDVQQWILVICKSSTESKEEILRTLLSYLNQSTTSLSLSTKQFLFDQLIELFLKINKDSESNTDLWDRFSLLSILIECVSNVDHYQIFFHPSMKINDQKMILFDLYFFHLRALLKHQNLTFAFLNKGMLLGLSNIQTKEKKNLAENLFKQLKNYFLSIIMALLLIDIESNQNDENDILKAFSSLTDDLFSINPTMEYLPDYLKLFLSTIISKKSWDYLFNLLRSEKLRMINKDWTTVLYRLLHLNETNDQSLNLHLSHQIQFTFSTNSNKSSSFPDLHQPYETLRTLMKTSIENNTGEDVWQEVIHWMQNQVDCESLEMSVNQLKSMLFLSIYYDYYCTNQLELVQPLVDVLQELSFFSEEEFSVFRALVNPEQYIIGYNSPDNTNSINKLFQINCQTSFELSLRHLLVNLMAMILLGGDESFLWTFVFDPLSLEHTYGFGSTYQSPIEQHGVHYDCGCVITEDGVLERSFDSTDNSGLSVPAVYVAYFSTFGALAWHLLTCDRGADNLYGPILSPRAIETTAHDHRENDRETLTKVCDFVYARLSSTFDFLSVRLNHDGACLLLTRCFEQMASLTDTEQEWIQPVYTTFNEKQNAEQEFERHVFYYVFDRLINYKADINHRILQSQIQINLQEYCDQMPFTIEFQHFQTLLNHSKTEASSNFQLLRLILDSFNILKVTKLIIPLTRFYLLLHHTYTQLIKQDELFTISLNELFERAERCSYQYDSSRNQSEKENHREIIKEGIDAVNSYHQFSDGLIQPGACNHTEKFSTITFDSPVNVLLTTSNSDEGNIIMRILTVLIRRHNRILRVLSNEMCTNNHYDHSTLKYLVNDITSKKISILQLINHNTGIISLDEQDCQWTQRLCQSCIISNDEYAFINNKSSYTFDFEYIQSQIIRIYLLYCEINYDHITQIYQCYIEQMSTKTENEDLDLHEKYMLLFNNEQIESEWNYLKTIPLDNLYNSFTLLKQIASSLKTFSNDLDQPSTLYSFLGSTDEGRDILERIKQHGIRDFSLCHLNHMIKLYAQSINGFEHLFADVSPLLRMSIEPQLDAELTQQFDEHILQLNYDNNIENFQEMNKIITEFLNDLKDSKDLMLQQSSQCFKTTCQILEIHNPILQWIPEGIRCENYVAINIHLIRIRSTLQESKVNVEEKTIRLWQEQTECEDKDSETHSHSADPDEYSESEEADYHSMSSSPSVTRQNSIGETNPTYSRSPSQQLETPEIEPLIYDSLFQLNLRSVSYLSLKFMQSLHQYRTERITEAVSASSALRFIVTLPDEKSIAPFMCKAEKSQARLKKIFDDNHYDHNEFALIDKNQIFVDINEDNFLPSQKSPIEYRIVKQEDLVCVKFHFHSLNIEYVTTITNQLETIIKHFINNHIQPNDKYLCFYDQYGALIENVCIENVFDKSEKCVNIVVKEKTVDDNSICEINLTSKENIHQSTIYFDLESTWFNIEQWLKDFCQRNHLSVNDYAFMMAKERILCEKTESIGSIIDATQSNLVDVINQQVITSVTVSYENKSESFHVLASMKIIQLFKDKNFQENFNIIDHALKNFMVNLEKENESLTLTEEQMQQSIETYRSASNDSLHLRLFIPTSIMIKYNEEILSLVLQTRNITIREILKKLDESMILHRCLVLKETKRVLDGNEVLSDLCGIEFLLVEENEIRHVCIQLAEINIRQRFIKHATIADLCKEQKIILDTQHVIYSNEIILLPETPLTCFQSKTPICFSITEKNLPIRVTVRDDQQQNSITFFCDSSMSIEYLRSLSCHFLCVIKDNAKLALTDGTITDDDLSLMDIVENLTEIEFQLSTPLCLSCSITCSNHTIVLPCQLNQTISSLVSDLFNQLSIPFDQMQTYTLFALGTVENEIDVELSIEDIKDLFPSSTSTIKIELRK</sequence>
<dbReference type="Proteomes" id="UP000663852">
    <property type="component" value="Unassembled WGS sequence"/>
</dbReference>
<evidence type="ECO:0000256" key="1">
    <source>
        <dbReference type="SAM" id="MobiDB-lite"/>
    </source>
</evidence>
<gene>
    <name evidence="3" type="ORF">EDS130_LOCUS23803</name>
</gene>
<dbReference type="InterPro" id="IPR027417">
    <property type="entry name" value="P-loop_NTPase"/>
</dbReference>
<dbReference type="InterPro" id="IPR025662">
    <property type="entry name" value="Sigma_54_int_dom_ATP-bd_1"/>
</dbReference>
<dbReference type="SUPFAM" id="SSF52540">
    <property type="entry name" value="P-loop containing nucleoside triphosphate hydrolases"/>
    <property type="match status" value="1"/>
</dbReference>
<evidence type="ECO:0000313" key="3">
    <source>
        <dbReference type="EMBL" id="CAF1173118.1"/>
    </source>
</evidence>
<dbReference type="PROSITE" id="PS00675">
    <property type="entry name" value="SIGMA54_INTERACT_1"/>
    <property type="match status" value="2"/>
</dbReference>
<dbReference type="OrthoDB" id="2423195at2759"/>
<protein>
    <recommendedName>
        <fullName evidence="2">AAA+ ATPase domain-containing protein</fullName>
    </recommendedName>
</protein>
<evidence type="ECO:0000313" key="4">
    <source>
        <dbReference type="Proteomes" id="UP000663852"/>
    </source>
</evidence>
<dbReference type="InterPro" id="IPR031248">
    <property type="entry name" value="RNF213"/>
</dbReference>
<feature type="compositionally biased region" description="Polar residues" evidence="1">
    <location>
        <begin position="6550"/>
        <end position="6578"/>
    </location>
</feature>
<feature type="region of interest" description="Disordered" evidence="1">
    <location>
        <begin position="2674"/>
        <end position="2694"/>
    </location>
</feature>
<dbReference type="EMBL" id="CAJNOJ010000132">
    <property type="protein sequence ID" value="CAF1173118.1"/>
    <property type="molecule type" value="Genomic_DNA"/>
</dbReference>
<feature type="domain" description="AAA+ ATPase" evidence="2">
    <location>
        <begin position="1915"/>
        <end position="2211"/>
    </location>
</feature>
<evidence type="ECO:0000259" key="2">
    <source>
        <dbReference type="SMART" id="SM00382"/>
    </source>
</evidence>
<dbReference type="PANTHER" id="PTHR22605">
    <property type="entry name" value="RZ-TYPE DOMAIN-CONTAINING PROTEIN"/>
    <property type="match status" value="1"/>
</dbReference>
<feature type="region of interest" description="Disordered" evidence="1">
    <location>
        <begin position="1721"/>
        <end position="1745"/>
    </location>
</feature>
<dbReference type="GO" id="GO:0004842">
    <property type="term" value="F:ubiquitin-protein transferase activity"/>
    <property type="evidence" value="ECO:0007669"/>
    <property type="project" value="InterPro"/>
</dbReference>
<proteinExistence type="predicted"/>
<dbReference type="SMART" id="SM00382">
    <property type="entry name" value="AAA"/>
    <property type="match status" value="3"/>
</dbReference>
<accession>A0A814UJL9</accession>
<comment type="caution">
    <text evidence="3">The sequence shown here is derived from an EMBL/GenBank/DDBJ whole genome shotgun (WGS) entry which is preliminary data.</text>
</comment>
<feature type="compositionally biased region" description="Acidic residues" evidence="1">
    <location>
        <begin position="2678"/>
        <end position="2694"/>
    </location>
</feature>
<feature type="region of interest" description="Disordered" evidence="1">
    <location>
        <begin position="6520"/>
        <end position="6578"/>
    </location>
</feature>
<organism evidence="3 4">
    <name type="scientific">Adineta ricciae</name>
    <name type="common">Rotifer</name>
    <dbReference type="NCBI Taxonomy" id="249248"/>
    <lineage>
        <taxon>Eukaryota</taxon>
        <taxon>Metazoa</taxon>
        <taxon>Spiralia</taxon>
        <taxon>Gnathifera</taxon>
        <taxon>Rotifera</taxon>
        <taxon>Eurotatoria</taxon>
        <taxon>Bdelloidea</taxon>
        <taxon>Adinetida</taxon>
        <taxon>Adinetidae</taxon>
        <taxon>Adineta</taxon>
    </lineage>
</organism>
<feature type="domain" description="AAA+ ATPase" evidence="2">
    <location>
        <begin position="2870"/>
        <end position="3166"/>
    </location>
</feature>
<feature type="domain" description="AAA+ ATPase" evidence="2">
    <location>
        <begin position="3354"/>
        <end position="3489"/>
    </location>
</feature>